<feature type="chain" id="PRO_5047081263" evidence="6">
    <location>
        <begin position="21"/>
        <end position="275"/>
    </location>
</feature>
<feature type="signal peptide" evidence="6">
    <location>
        <begin position="1"/>
        <end position="20"/>
    </location>
</feature>
<evidence type="ECO:0000256" key="6">
    <source>
        <dbReference type="SAM" id="SignalP"/>
    </source>
</evidence>
<dbReference type="PROSITE" id="PS51257">
    <property type="entry name" value="PROKAR_LIPOPROTEIN"/>
    <property type="match status" value="1"/>
</dbReference>
<organism evidence="8 9">
    <name type="scientific">Anopheles gambiae</name>
    <name type="common">African malaria mosquito</name>
    <dbReference type="NCBI Taxonomy" id="7165"/>
    <lineage>
        <taxon>Eukaryota</taxon>
        <taxon>Metazoa</taxon>
        <taxon>Ecdysozoa</taxon>
        <taxon>Arthropoda</taxon>
        <taxon>Hexapoda</taxon>
        <taxon>Insecta</taxon>
        <taxon>Pterygota</taxon>
        <taxon>Neoptera</taxon>
        <taxon>Endopterygota</taxon>
        <taxon>Diptera</taxon>
        <taxon>Nematocera</taxon>
        <taxon>Culicoidea</taxon>
        <taxon>Culicidae</taxon>
        <taxon>Anophelinae</taxon>
        <taxon>Anopheles</taxon>
    </lineage>
</organism>
<dbReference type="Gene3D" id="2.40.10.10">
    <property type="entry name" value="Trypsin-like serine proteases"/>
    <property type="match status" value="1"/>
</dbReference>
<dbReference type="EMBL" id="AAAB01008838">
    <property type="status" value="NOT_ANNOTATED_CDS"/>
    <property type="molecule type" value="Genomic_DNA"/>
</dbReference>
<dbReference type="PROSITE" id="PS50240">
    <property type="entry name" value="TRYPSIN_DOM"/>
    <property type="match status" value="1"/>
</dbReference>
<dbReference type="SUPFAM" id="SSF50494">
    <property type="entry name" value="Trypsin-like serine proteases"/>
    <property type="match status" value="1"/>
</dbReference>
<keyword evidence="2" id="KW-0378">Hydrolase</keyword>
<evidence type="ECO:0000256" key="5">
    <source>
        <dbReference type="ARBA" id="ARBA00024195"/>
    </source>
</evidence>
<dbReference type="PANTHER" id="PTHR24276:SF96">
    <property type="entry name" value="PEPTIDASE S1 DOMAIN-CONTAINING PROTEIN"/>
    <property type="match status" value="1"/>
</dbReference>
<dbReference type="EnsemblMetazoa" id="AGAP010618.R124">
    <property type="protein sequence ID" value="AGAP010618.P124"/>
    <property type="gene ID" value="AGAP010618"/>
</dbReference>
<dbReference type="InterPro" id="IPR009003">
    <property type="entry name" value="Peptidase_S1_PA"/>
</dbReference>
<keyword evidence="6" id="KW-0732">Signal</keyword>
<evidence type="ECO:0000256" key="3">
    <source>
        <dbReference type="ARBA" id="ARBA00022825"/>
    </source>
</evidence>
<accession>A0ABK8FVU6</accession>
<dbReference type="PRINTS" id="PR00722">
    <property type="entry name" value="CHYMOTRYPSIN"/>
</dbReference>
<evidence type="ECO:0000313" key="9">
    <source>
        <dbReference type="Proteomes" id="UP000007062"/>
    </source>
</evidence>
<protein>
    <submittedName>
        <fullName evidence="8">Peptidase S1 domain-containing protein</fullName>
    </submittedName>
</protein>
<dbReference type="InterPro" id="IPR050430">
    <property type="entry name" value="Peptidase_S1"/>
</dbReference>
<dbReference type="InterPro" id="IPR018114">
    <property type="entry name" value="TRYPSIN_HIS"/>
</dbReference>
<dbReference type="CDD" id="cd00190">
    <property type="entry name" value="Tryp_SPc"/>
    <property type="match status" value="1"/>
</dbReference>
<evidence type="ECO:0000256" key="4">
    <source>
        <dbReference type="ARBA" id="ARBA00023157"/>
    </source>
</evidence>
<keyword evidence="3" id="KW-0720">Serine protease</keyword>
<dbReference type="Pfam" id="PF00089">
    <property type="entry name" value="Trypsin"/>
    <property type="match status" value="1"/>
</dbReference>
<reference evidence="8 9" key="1">
    <citation type="journal article" date="2002" name="Science">
        <title>The genome sequence of the malaria mosquito Anopheles gambiae.</title>
        <authorList>
            <person name="Holt R.A."/>
            <person name="Subramanian G.M."/>
            <person name="Halpern A."/>
            <person name="Sutton G.G."/>
            <person name="Charlab R."/>
            <person name="Nusskern D.R."/>
            <person name="Wincker P."/>
            <person name="Clark A.G."/>
            <person name="Ribeiro J.M."/>
            <person name="Wides R."/>
            <person name="Salzberg S.L."/>
            <person name="Loftus B."/>
            <person name="Yandell M."/>
            <person name="Majoros W.H."/>
            <person name="Rusch D.B."/>
            <person name="Lai Z."/>
            <person name="Kraft C.L."/>
            <person name="Abril J.F."/>
            <person name="Anthouard V."/>
            <person name="Arensburger P."/>
            <person name="Atkinson P.W."/>
            <person name="Baden H."/>
            <person name="de Berardinis V."/>
            <person name="Baldwin D."/>
            <person name="Benes V."/>
            <person name="Biedler J."/>
            <person name="Blass C."/>
            <person name="Bolanos R."/>
            <person name="Boscus D."/>
            <person name="Barnstead M."/>
            <person name="Cai S."/>
            <person name="Center A."/>
            <person name="Chaturverdi K."/>
            <person name="Christophides G.K."/>
            <person name="Chrystal M.A."/>
            <person name="Clamp M."/>
            <person name="Cravchik A."/>
            <person name="Curwen V."/>
            <person name="Dana A."/>
            <person name="Delcher A."/>
            <person name="Dew I."/>
            <person name="Evans C.A."/>
            <person name="Flanigan M."/>
            <person name="Grundschober-Freimoser A."/>
            <person name="Friedli L."/>
            <person name="Gu Z."/>
            <person name="Guan P."/>
            <person name="Guigo R."/>
            <person name="Hillenmeyer M.E."/>
            <person name="Hladun S.L."/>
            <person name="Hogan J.R."/>
            <person name="Hong Y.S."/>
            <person name="Hoover J."/>
            <person name="Jaillon O."/>
            <person name="Ke Z."/>
            <person name="Kodira C."/>
            <person name="Kokoza E."/>
            <person name="Koutsos A."/>
            <person name="Letunic I."/>
            <person name="Levitsky A."/>
            <person name="Liang Y."/>
            <person name="Lin J.J."/>
            <person name="Lobo N.F."/>
            <person name="Lopez J.R."/>
            <person name="Malek J.A."/>
            <person name="McIntosh T.C."/>
            <person name="Meister S."/>
            <person name="Miller J."/>
            <person name="Mobarry C."/>
            <person name="Mongin E."/>
            <person name="Murphy S.D."/>
            <person name="O'Brochta D.A."/>
            <person name="Pfannkoch C."/>
            <person name="Qi R."/>
            <person name="Regier M.A."/>
            <person name="Remington K."/>
            <person name="Shao H."/>
            <person name="Sharakhova M.V."/>
            <person name="Sitter C.D."/>
            <person name="Shetty J."/>
            <person name="Smith T.J."/>
            <person name="Strong R."/>
            <person name="Sun J."/>
            <person name="Thomasova D."/>
            <person name="Ton L.Q."/>
            <person name="Topalis P."/>
            <person name="Tu Z."/>
            <person name="Unger M.F."/>
            <person name="Walenz B."/>
            <person name="Wang A."/>
            <person name="Wang J."/>
            <person name="Wang M."/>
            <person name="Wang X."/>
            <person name="Woodford K.J."/>
            <person name="Wortman J.R."/>
            <person name="Wu M."/>
            <person name="Yao A."/>
            <person name="Zdobnov E.M."/>
            <person name="Zhang H."/>
            <person name="Zhao Q."/>
            <person name="Zhao S."/>
            <person name="Zhu S.C."/>
            <person name="Zhimulev I."/>
            <person name="Coluzzi M."/>
            <person name="della Torre A."/>
            <person name="Roth C.W."/>
            <person name="Louis C."/>
            <person name="Kalush F."/>
            <person name="Mural R.J."/>
            <person name="Myers E.W."/>
            <person name="Adams M.D."/>
            <person name="Smith H.O."/>
            <person name="Broder S."/>
            <person name="Gardner M.J."/>
            <person name="Fraser C.M."/>
            <person name="Birney E."/>
            <person name="Bork P."/>
            <person name="Brey P.T."/>
            <person name="Venter J.C."/>
            <person name="Weissenbach J."/>
            <person name="Kafatos F.C."/>
            <person name="Collins F.H."/>
            <person name="Hoffman S.L."/>
        </authorList>
    </citation>
    <scope>NUCLEOTIDE SEQUENCE [LARGE SCALE GENOMIC DNA]</scope>
    <source>
        <strain evidence="8 9">PEST</strain>
    </source>
</reference>
<reference evidence="8 9" key="2">
    <citation type="journal article" date="2004" name="Trends Parasitol.">
        <title>The Anopheles gambiae genome: an update.</title>
        <authorList>
            <person name="Mongin E."/>
            <person name="Louis C."/>
            <person name="Holt R.A."/>
            <person name="Birney E."/>
            <person name="Collins F.H."/>
        </authorList>
    </citation>
    <scope>NUCLEOTIDE SEQUENCE [LARGE SCALE GENOMIC DNA]</scope>
    <source>
        <strain evidence="8 9">PEST</strain>
    </source>
</reference>
<keyword evidence="4" id="KW-1015">Disulfide bond</keyword>
<reference evidence="8" key="3">
    <citation type="submission" date="2025-05" db="UniProtKB">
        <authorList>
            <consortium name="EnsemblMetazoa"/>
        </authorList>
    </citation>
    <scope>IDENTIFICATION</scope>
    <source>
        <strain evidence="8">PEST</strain>
    </source>
</reference>
<dbReference type="Proteomes" id="UP000007062">
    <property type="component" value="Chromosome 3L"/>
</dbReference>
<evidence type="ECO:0000256" key="2">
    <source>
        <dbReference type="ARBA" id="ARBA00022801"/>
    </source>
</evidence>
<dbReference type="SMART" id="SM00020">
    <property type="entry name" value="Tryp_SPc"/>
    <property type="match status" value="1"/>
</dbReference>
<sequence length="275" mass="29657">MKQGICLVVFGLFACSTILAIEDFEAKATLRSVEAVQSGRIVNGTRKDISKYKFMAIVYIQKEYVCSASIVSGSHALTAAHCVYFKENDPSSVTIRGGSSDIFKGGTLFQVVKITVSPNYMRTGSIARNVYDNDVAVLTVATNAFVGKPNIAPISFATSAELPSGTRCYALGWGRTNFDENLSTKLLYAEFKLVLTADCRKAYSGKANITPNVICGKAKNSEVCEGDSGGPLVCDNKLTGITFFVYGKCKGILPAGFTKIMSPSIRLFIRIVTKL</sequence>
<evidence type="ECO:0000259" key="7">
    <source>
        <dbReference type="PROSITE" id="PS50240"/>
    </source>
</evidence>
<comment type="similarity">
    <text evidence="5">Belongs to the peptidase S1 family. CLIP subfamily.</text>
</comment>
<dbReference type="InterPro" id="IPR001254">
    <property type="entry name" value="Trypsin_dom"/>
</dbReference>
<keyword evidence="1" id="KW-0645">Protease</keyword>
<feature type="domain" description="Peptidase S1" evidence="7">
    <location>
        <begin position="41"/>
        <end position="275"/>
    </location>
</feature>
<dbReference type="InterPro" id="IPR001314">
    <property type="entry name" value="Peptidase_S1A"/>
</dbReference>
<dbReference type="PANTHER" id="PTHR24276">
    <property type="entry name" value="POLYSERASE-RELATED"/>
    <property type="match status" value="1"/>
</dbReference>
<dbReference type="InterPro" id="IPR043504">
    <property type="entry name" value="Peptidase_S1_PA_chymotrypsin"/>
</dbReference>
<evidence type="ECO:0000313" key="8">
    <source>
        <dbReference type="EnsemblMetazoa" id="AGAP010618.P124"/>
    </source>
</evidence>
<name>A0ABK8FVU6_ANOGA</name>
<proteinExistence type="inferred from homology"/>
<keyword evidence="9" id="KW-1185">Reference proteome</keyword>
<dbReference type="PROSITE" id="PS00134">
    <property type="entry name" value="TRYPSIN_HIS"/>
    <property type="match status" value="1"/>
</dbReference>
<evidence type="ECO:0000256" key="1">
    <source>
        <dbReference type="ARBA" id="ARBA00022670"/>
    </source>
</evidence>